<evidence type="ECO:0000313" key="13">
    <source>
        <dbReference type="Proteomes" id="UP000580250"/>
    </source>
</evidence>
<dbReference type="GO" id="GO:0020037">
    <property type="term" value="F:heme binding"/>
    <property type="evidence" value="ECO:0007669"/>
    <property type="project" value="InterPro"/>
</dbReference>
<evidence type="ECO:0000256" key="1">
    <source>
        <dbReference type="ARBA" id="ARBA00000189"/>
    </source>
</evidence>
<keyword evidence="10" id="KW-0812">Transmembrane</keyword>
<evidence type="ECO:0000256" key="2">
    <source>
        <dbReference type="ARBA" id="ARBA00012313"/>
    </source>
</evidence>
<evidence type="ECO:0000259" key="11">
    <source>
        <dbReference type="PROSITE" id="PS51670"/>
    </source>
</evidence>
<keyword evidence="3" id="KW-0575">Peroxidase</keyword>
<dbReference type="PROSITE" id="PS51670">
    <property type="entry name" value="SHKT"/>
    <property type="match status" value="2"/>
</dbReference>
<dbReference type="AlphaFoldDB" id="A0A6V7W1B6"/>
<feature type="disulfide bond" evidence="8">
    <location>
        <begin position="266"/>
        <end position="300"/>
    </location>
</feature>
<keyword evidence="4 7" id="KW-0479">Metal-binding</keyword>
<dbReference type="SMART" id="SM00254">
    <property type="entry name" value="ShKT"/>
    <property type="match status" value="2"/>
</dbReference>
<accession>A0A6V7W1B6</accession>
<keyword evidence="6 8" id="KW-1015">Disulfide bond</keyword>
<dbReference type="InterPro" id="IPR037120">
    <property type="entry name" value="Haem_peroxidase_sf_animal"/>
</dbReference>
<dbReference type="PANTHER" id="PTHR11475:SF51">
    <property type="entry name" value="SHKT DOMAIN-CONTAINING PROTEIN"/>
    <property type="match status" value="1"/>
</dbReference>
<dbReference type="PANTHER" id="PTHR11475">
    <property type="entry name" value="OXIDASE/PEROXIDASE"/>
    <property type="match status" value="1"/>
</dbReference>
<proteinExistence type="predicted"/>
<sequence length="940" mass="106771">MIIPLNYFPSSSITFKDENETVIKNNTFGEAKMTTKKFKRNGQLMEPTKATKNNCTSRFCSNTTDCPSGRRTQFVPFSVHQISLLLLAIFILFVGLKCVSAGKMDVDNDIEEGEFLHTFLKSDDNENHQITEEHHFDEEMPTPPTLIPSFLTGQDPSDLTESSTKSTTTANTTTKTTKKTTTTTTTTEASTETTTIDREKQMLKSAERSSLLNRKPTRKRVAGECNDLHDLCKFWTSIGECKNNKDWMRDHCPVSCDVCTNGSSVCVDRHRLCDFWASMKECETNAVWMLVNCPRSCKLCKGASAKRAELGIFEESDCTFVSTHEDTTIRRTISTSDVRVSNNAFGCSPALTRPNCNKNLCYHLKFRTLDGTCNNLEKPLFGAAFMPLARLKEPVYDDKMAAPVASINHLKPSSREASRLMLSSTAEIPTKWNALLMQWGQFIAHDVSKTTMLNNQICASCLPEGGTCFPVMLSRLDPTFGRFLCLPVARSSPVCGTGEDNNVRQQYNENTAFIDGSMVYGSSHRDQFVFRQGAFMKTNVLRSRVFPPVDNNQNIIAGDDRANIFVGLAALHTLFVREHNRIALLLQKVNPHWDHDRIYLETRRIVGAVIQKITYEDYLPRLFGKKFDELIGKYKGYNPKVDPSIFNEFTSCAFRFGHGMIQEFYPFFNQEFAQIGKKYLKIFLKNFCYFWVEYHSMKECLNLSIFCLMSLPARLPQRLTVSVTEKIFGNSDLGSINIQRGRDHGIPGYIAWRNLCNLPHVKDFADLNTTISNEIVRENLKILYKKVELIDMYVGALLEDPIEGALIGPTLACVVSKQFKALRDGDRFFYENPDILSSEQIKQIKRATLARILCDSGDSMKKVPRHAFNQAKAEDLINCDQIDSPNYFKWKEDQLGFLLTTRMVKFSDKALVCLHKIGIFSEDEILFYLNHSHLSQDIFK</sequence>
<comment type="caution">
    <text evidence="12">The sequence shown here is derived from an EMBL/GenBank/DDBJ whole genome shotgun (WGS) entry which is preliminary data.</text>
</comment>
<dbReference type="Proteomes" id="UP000580250">
    <property type="component" value="Unassembled WGS sequence"/>
</dbReference>
<dbReference type="EMBL" id="CAJEWN010000386">
    <property type="protein sequence ID" value="CAD2180975.1"/>
    <property type="molecule type" value="Genomic_DNA"/>
</dbReference>
<evidence type="ECO:0000313" key="12">
    <source>
        <dbReference type="EMBL" id="CAD2180975.1"/>
    </source>
</evidence>
<evidence type="ECO:0000256" key="4">
    <source>
        <dbReference type="ARBA" id="ARBA00022723"/>
    </source>
</evidence>
<dbReference type="InterPro" id="IPR003582">
    <property type="entry name" value="ShKT_dom"/>
</dbReference>
<evidence type="ECO:0000256" key="10">
    <source>
        <dbReference type="SAM" id="Phobius"/>
    </source>
</evidence>
<evidence type="ECO:0000256" key="9">
    <source>
        <dbReference type="SAM" id="MobiDB-lite"/>
    </source>
</evidence>
<dbReference type="PROSITE" id="PS50292">
    <property type="entry name" value="PEROXIDASE_3"/>
    <property type="match status" value="1"/>
</dbReference>
<keyword evidence="5" id="KW-0732">Signal</keyword>
<dbReference type="InterPro" id="IPR010255">
    <property type="entry name" value="Haem_peroxidase_sf"/>
</dbReference>
<feature type="binding site" description="axial binding residue" evidence="7">
    <location>
        <position position="658"/>
    </location>
    <ligand>
        <name>heme b</name>
        <dbReference type="ChEBI" id="CHEBI:60344"/>
    </ligand>
    <ligandPart>
        <name>Fe</name>
        <dbReference type="ChEBI" id="CHEBI:18248"/>
    </ligandPart>
</feature>
<gene>
    <name evidence="12" type="ORF">MENT_LOCUS33089</name>
</gene>
<dbReference type="Pfam" id="PF03098">
    <property type="entry name" value="An_peroxidase"/>
    <property type="match status" value="1"/>
</dbReference>
<evidence type="ECO:0000256" key="5">
    <source>
        <dbReference type="ARBA" id="ARBA00022729"/>
    </source>
</evidence>
<evidence type="ECO:0000256" key="7">
    <source>
        <dbReference type="PIRSR" id="PIRSR619791-2"/>
    </source>
</evidence>
<keyword evidence="7" id="KW-0408">Iron</keyword>
<dbReference type="GO" id="GO:0140825">
    <property type="term" value="F:lactoperoxidase activity"/>
    <property type="evidence" value="ECO:0007669"/>
    <property type="project" value="UniProtKB-EC"/>
</dbReference>
<dbReference type="GO" id="GO:0005615">
    <property type="term" value="C:extracellular space"/>
    <property type="evidence" value="ECO:0007669"/>
    <property type="project" value="TreeGrafter"/>
</dbReference>
<keyword evidence="7" id="KW-0349">Heme</keyword>
<feature type="disulfide bond" evidence="8">
    <location>
        <begin position="225"/>
        <end position="259"/>
    </location>
</feature>
<organism evidence="12 13">
    <name type="scientific">Meloidogyne enterolobii</name>
    <name type="common">Root-knot nematode worm</name>
    <name type="synonym">Meloidogyne mayaguensis</name>
    <dbReference type="NCBI Taxonomy" id="390850"/>
    <lineage>
        <taxon>Eukaryota</taxon>
        <taxon>Metazoa</taxon>
        <taxon>Ecdysozoa</taxon>
        <taxon>Nematoda</taxon>
        <taxon>Chromadorea</taxon>
        <taxon>Rhabditida</taxon>
        <taxon>Tylenchina</taxon>
        <taxon>Tylenchomorpha</taxon>
        <taxon>Tylenchoidea</taxon>
        <taxon>Meloidogynidae</taxon>
        <taxon>Meloidogyninae</taxon>
        <taxon>Meloidogyne</taxon>
    </lineage>
</organism>
<dbReference type="Gene3D" id="1.10.640.10">
    <property type="entry name" value="Haem peroxidase domain superfamily, animal type"/>
    <property type="match status" value="1"/>
</dbReference>
<keyword evidence="3" id="KW-0560">Oxidoreductase</keyword>
<dbReference type="FunFam" id="1.10.640.10:FF:000007">
    <property type="entry name" value="Peroxidase mlt-7"/>
    <property type="match status" value="1"/>
</dbReference>
<keyword evidence="10" id="KW-0472">Membrane</keyword>
<feature type="compositionally biased region" description="Low complexity" evidence="9">
    <location>
        <begin position="160"/>
        <end position="194"/>
    </location>
</feature>
<protein>
    <recommendedName>
        <fullName evidence="2">peroxidase</fullName>
        <ecNumber evidence="2">1.11.1.7</ecNumber>
    </recommendedName>
</protein>
<evidence type="ECO:0000256" key="3">
    <source>
        <dbReference type="ARBA" id="ARBA00022559"/>
    </source>
</evidence>
<feature type="domain" description="ShKT" evidence="11">
    <location>
        <begin position="266"/>
        <end position="300"/>
    </location>
</feature>
<keyword evidence="10" id="KW-1133">Transmembrane helix</keyword>
<dbReference type="EC" id="1.11.1.7" evidence="2"/>
<dbReference type="GO" id="GO:0046872">
    <property type="term" value="F:metal ion binding"/>
    <property type="evidence" value="ECO:0007669"/>
    <property type="project" value="UniProtKB-KW"/>
</dbReference>
<evidence type="ECO:0000256" key="8">
    <source>
        <dbReference type="PROSITE-ProRule" id="PRU01005"/>
    </source>
</evidence>
<feature type="domain" description="ShKT" evidence="11">
    <location>
        <begin position="225"/>
        <end position="259"/>
    </location>
</feature>
<feature type="region of interest" description="Disordered" evidence="9">
    <location>
        <begin position="151"/>
        <end position="197"/>
    </location>
</feature>
<dbReference type="OrthoDB" id="823504at2759"/>
<dbReference type="PRINTS" id="PR00457">
    <property type="entry name" value="ANPEROXIDASE"/>
</dbReference>
<feature type="transmembrane region" description="Helical" evidence="10">
    <location>
        <begin position="77"/>
        <end position="96"/>
    </location>
</feature>
<dbReference type="CDD" id="cd09823">
    <property type="entry name" value="peroxinectin_like"/>
    <property type="match status" value="1"/>
</dbReference>
<dbReference type="GO" id="GO:0006979">
    <property type="term" value="P:response to oxidative stress"/>
    <property type="evidence" value="ECO:0007669"/>
    <property type="project" value="InterPro"/>
</dbReference>
<evidence type="ECO:0000256" key="6">
    <source>
        <dbReference type="ARBA" id="ARBA00023157"/>
    </source>
</evidence>
<name>A0A6V7W1B6_MELEN</name>
<comment type="catalytic activity">
    <reaction evidence="1">
        <text>2 a phenolic donor + H2O2 = 2 a phenolic radical donor + 2 H2O</text>
        <dbReference type="Rhea" id="RHEA:56136"/>
        <dbReference type="ChEBI" id="CHEBI:15377"/>
        <dbReference type="ChEBI" id="CHEBI:16240"/>
        <dbReference type="ChEBI" id="CHEBI:139520"/>
        <dbReference type="ChEBI" id="CHEBI:139521"/>
        <dbReference type="EC" id="1.11.1.7"/>
    </reaction>
</comment>
<reference evidence="12 13" key="1">
    <citation type="submission" date="2020-08" db="EMBL/GenBank/DDBJ databases">
        <authorList>
            <person name="Koutsovoulos G."/>
            <person name="Danchin GJ E."/>
        </authorList>
    </citation>
    <scope>NUCLEOTIDE SEQUENCE [LARGE SCALE GENOMIC DNA]</scope>
</reference>
<dbReference type="InterPro" id="IPR019791">
    <property type="entry name" value="Haem_peroxidase_animal"/>
</dbReference>
<dbReference type="SUPFAM" id="SSF48113">
    <property type="entry name" value="Heme-dependent peroxidases"/>
    <property type="match status" value="1"/>
</dbReference>
<comment type="caution">
    <text evidence="8">Lacks conserved residue(s) required for the propagation of feature annotation.</text>
</comment>
<dbReference type="Pfam" id="PF01549">
    <property type="entry name" value="ShK"/>
    <property type="match status" value="2"/>
</dbReference>